<dbReference type="CDD" id="cd03137">
    <property type="entry name" value="GATase1_AraC_1"/>
    <property type="match status" value="1"/>
</dbReference>
<protein>
    <submittedName>
        <fullName evidence="5">Putative transcription regulator, AraC family protein</fullName>
    </submittedName>
</protein>
<dbReference type="SUPFAM" id="SSF52317">
    <property type="entry name" value="Class I glutamine amidotransferase-like"/>
    <property type="match status" value="1"/>
</dbReference>
<dbReference type="PANTHER" id="PTHR43130:SF3">
    <property type="entry name" value="HTH-TYPE TRANSCRIPTIONAL REGULATOR RV1931C"/>
    <property type="match status" value="1"/>
</dbReference>
<dbReference type="Proteomes" id="UP000321685">
    <property type="component" value="Unassembled WGS sequence"/>
</dbReference>
<dbReference type="Gene3D" id="3.40.50.880">
    <property type="match status" value="1"/>
</dbReference>
<evidence type="ECO:0000256" key="3">
    <source>
        <dbReference type="SAM" id="MobiDB-lite"/>
    </source>
</evidence>
<name>A0A511DJS8_9PSEU</name>
<evidence type="ECO:0000256" key="1">
    <source>
        <dbReference type="ARBA" id="ARBA00023015"/>
    </source>
</evidence>
<dbReference type="InterPro" id="IPR009057">
    <property type="entry name" value="Homeodomain-like_sf"/>
</dbReference>
<dbReference type="InterPro" id="IPR018060">
    <property type="entry name" value="HTH_AraC"/>
</dbReference>
<sequence length="311" mass="32568">MEPGVTLSDIPARRTHTVAVLVYDGVRLLDVAVSMGAPYQVLVCSPDGRDARTSGGLPLGVGYAADSVSDLDTLVVPGGECLVTGPTPTGLLDAVKVLAAGAGRVTSVCAGSFALAAAGLLDGRRATTHWRHTATLAQRYPAVSVDEDSIYVRDGEVLTSAGVSAGIDLALALVEDDHGDELAHAIAKDLVVFTRRRGTAPQMPVPAWTTRPRRPQLRTLCDEIVADPAADHSLAALARRAGLSVRHLSRLFRQEVGCSPTAFVATVRLAAARTLLDSGETGASAARRSGMGSEETLRRALRRGPTAEPRR</sequence>
<comment type="caution">
    <text evidence="5">The sequence shown here is derived from an EMBL/GenBank/DDBJ whole genome shotgun (WGS) entry which is preliminary data.</text>
</comment>
<proteinExistence type="predicted"/>
<dbReference type="EMBL" id="BJVJ01000045">
    <property type="protein sequence ID" value="GEL25070.1"/>
    <property type="molecule type" value="Genomic_DNA"/>
</dbReference>
<keyword evidence="1" id="KW-0805">Transcription regulation</keyword>
<dbReference type="InterPro" id="IPR002818">
    <property type="entry name" value="DJ-1/PfpI"/>
</dbReference>
<reference evidence="5 6" key="1">
    <citation type="submission" date="2019-07" db="EMBL/GenBank/DDBJ databases">
        <title>Whole genome shotgun sequence of Pseudonocardia sulfidoxydans NBRC 16205.</title>
        <authorList>
            <person name="Hosoyama A."/>
            <person name="Uohara A."/>
            <person name="Ohji S."/>
            <person name="Ichikawa N."/>
        </authorList>
    </citation>
    <scope>NUCLEOTIDE SEQUENCE [LARGE SCALE GENOMIC DNA]</scope>
    <source>
        <strain evidence="5 6">NBRC 16205</strain>
    </source>
</reference>
<evidence type="ECO:0000256" key="2">
    <source>
        <dbReference type="ARBA" id="ARBA00023163"/>
    </source>
</evidence>
<dbReference type="SUPFAM" id="SSF46689">
    <property type="entry name" value="Homeodomain-like"/>
    <property type="match status" value="1"/>
</dbReference>
<organism evidence="5 6">
    <name type="scientific">Pseudonocardia sulfidoxydans NBRC 16205</name>
    <dbReference type="NCBI Taxonomy" id="1223511"/>
    <lineage>
        <taxon>Bacteria</taxon>
        <taxon>Bacillati</taxon>
        <taxon>Actinomycetota</taxon>
        <taxon>Actinomycetes</taxon>
        <taxon>Pseudonocardiales</taxon>
        <taxon>Pseudonocardiaceae</taxon>
        <taxon>Pseudonocardia</taxon>
    </lineage>
</organism>
<dbReference type="InterPro" id="IPR052158">
    <property type="entry name" value="INH-QAR"/>
</dbReference>
<dbReference type="SMART" id="SM00342">
    <property type="entry name" value="HTH_ARAC"/>
    <property type="match status" value="1"/>
</dbReference>
<dbReference type="PANTHER" id="PTHR43130">
    <property type="entry name" value="ARAC-FAMILY TRANSCRIPTIONAL REGULATOR"/>
    <property type="match status" value="1"/>
</dbReference>
<dbReference type="Pfam" id="PF01965">
    <property type="entry name" value="DJ-1_PfpI"/>
    <property type="match status" value="1"/>
</dbReference>
<keyword evidence="2" id="KW-0804">Transcription</keyword>
<evidence type="ECO:0000259" key="4">
    <source>
        <dbReference type="PROSITE" id="PS01124"/>
    </source>
</evidence>
<dbReference type="InterPro" id="IPR029062">
    <property type="entry name" value="Class_I_gatase-like"/>
</dbReference>
<feature type="domain" description="HTH araC/xylS-type" evidence="4">
    <location>
        <begin position="218"/>
        <end position="311"/>
    </location>
</feature>
<dbReference type="GO" id="GO:0043565">
    <property type="term" value="F:sequence-specific DNA binding"/>
    <property type="evidence" value="ECO:0007669"/>
    <property type="project" value="InterPro"/>
</dbReference>
<gene>
    <name evidence="5" type="ORF">PSU4_40240</name>
</gene>
<accession>A0A511DJS8</accession>
<evidence type="ECO:0000313" key="6">
    <source>
        <dbReference type="Proteomes" id="UP000321685"/>
    </source>
</evidence>
<dbReference type="GO" id="GO:0003700">
    <property type="term" value="F:DNA-binding transcription factor activity"/>
    <property type="evidence" value="ECO:0007669"/>
    <property type="project" value="InterPro"/>
</dbReference>
<dbReference type="AlphaFoldDB" id="A0A511DJS8"/>
<feature type="region of interest" description="Disordered" evidence="3">
    <location>
        <begin position="279"/>
        <end position="311"/>
    </location>
</feature>
<dbReference type="Gene3D" id="1.10.10.60">
    <property type="entry name" value="Homeodomain-like"/>
    <property type="match status" value="1"/>
</dbReference>
<keyword evidence="6" id="KW-1185">Reference proteome</keyword>
<dbReference type="PROSITE" id="PS01124">
    <property type="entry name" value="HTH_ARAC_FAMILY_2"/>
    <property type="match status" value="1"/>
</dbReference>
<dbReference type="Pfam" id="PF12833">
    <property type="entry name" value="HTH_18"/>
    <property type="match status" value="1"/>
</dbReference>
<evidence type="ECO:0000313" key="5">
    <source>
        <dbReference type="EMBL" id="GEL25070.1"/>
    </source>
</evidence>